<comment type="similarity">
    <text evidence="4">Belongs to the snurportin family.</text>
</comment>
<dbReference type="InterPro" id="IPR024721">
    <property type="entry name" value="Snurportin-1_N"/>
</dbReference>
<dbReference type="Pfam" id="PF11538">
    <property type="entry name" value="Snurportin1"/>
    <property type="match status" value="1"/>
</dbReference>
<proteinExistence type="inferred from homology"/>
<evidence type="ECO:0000256" key="3">
    <source>
        <dbReference type="ARBA" id="ARBA00004496"/>
    </source>
</evidence>
<dbReference type="EMBL" id="KQ241842">
    <property type="protein sequence ID" value="KNC83341.1"/>
    <property type="molecule type" value="Genomic_DNA"/>
</dbReference>
<comment type="function">
    <text evidence="1">Functions as an U snRNP-specific nuclear import adapter. Involved in the trimethylguanosine (m3G)-cap-dependent nuclear import of U snRNPs. Binds specifically to the terminal m3G-cap U snRNAs.</text>
</comment>
<dbReference type="SUPFAM" id="SSF56091">
    <property type="entry name" value="DNA ligase/mRNA capping enzyme, catalytic domain"/>
    <property type="match status" value="1"/>
</dbReference>
<evidence type="ECO:0000313" key="13">
    <source>
        <dbReference type="EMBL" id="KNC83341.1"/>
    </source>
</evidence>
<evidence type="ECO:0000259" key="11">
    <source>
        <dbReference type="Pfam" id="PF11538"/>
    </source>
</evidence>
<dbReference type="OrthoDB" id="10003593at2759"/>
<dbReference type="Gene3D" id="3.30.470.30">
    <property type="entry name" value="DNA ligase/mRNA capping enzyme"/>
    <property type="match status" value="1"/>
</dbReference>
<dbReference type="InterPro" id="IPR047857">
    <property type="entry name" value="Snurportin1_C"/>
</dbReference>
<evidence type="ECO:0000256" key="5">
    <source>
        <dbReference type="ARBA" id="ARBA00016034"/>
    </source>
</evidence>
<dbReference type="InterPro" id="IPR017336">
    <property type="entry name" value="Snurportin-1"/>
</dbReference>
<comment type="subcellular location">
    <subcellularLocation>
        <location evidence="3">Cytoplasm</location>
    </subcellularLocation>
    <subcellularLocation>
        <location evidence="2">Nucleus</location>
    </subcellularLocation>
</comment>
<keyword evidence="9" id="KW-0539">Nucleus</keyword>
<dbReference type="GO" id="GO:0005634">
    <property type="term" value="C:nucleus"/>
    <property type="evidence" value="ECO:0007669"/>
    <property type="project" value="UniProtKB-SubCell"/>
</dbReference>
<gene>
    <name evidence="13" type="ORF">SARC_04411</name>
</gene>
<protein>
    <recommendedName>
        <fullName evidence="5">Snurportin-1</fullName>
    </recommendedName>
</protein>
<evidence type="ECO:0000256" key="10">
    <source>
        <dbReference type="SAM" id="MobiDB-lite"/>
    </source>
</evidence>
<evidence type="ECO:0000256" key="8">
    <source>
        <dbReference type="ARBA" id="ARBA00022884"/>
    </source>
</evidence>
<accession>A0A0L0G3C4</accession>
<evidence type="ECO:0000256" key="4">
    <source>
        <dbReference type="ARBA" id="ARBA00007540"/>
    </source>
</evidence>
<feature type="region of interest" description="Disordered" evidence="10">
    <location>
        <begin position="78"/>
        <end position="184"/>
    </location>
</feature>
<dbReference type="PANTHER" id="PTHR13403:SF6">
    <property type="entry name" value="SNURPORTIN-1"/>
    <property type="match status" value="1"/>
</dbReference>
<evidence type="ECO:0000259" key="12">
    <source>
        <dbReference type="Pfam" id="PF21974"/>
    </source>
</evidence>
<organism evidence="13 14">
    <name type="scientific">Sphaeroforma arctica JP610</name>
    <dbReference type="NCBI Taxonomy" id="667725"/>
    <lineage>
        <taxon>Eukaryota</taxon>
        <taxon>Ichthyosporea</taxon>
        <taxon>Ichthyophonida</taxon>
        <taxon>Sphaeroforma</taxon>
    </lineage>
</organism>
<evidence type="ECO:0000256" key="9">
    <source>
        <dbReference type="ARBA" id="ARBA00023242"/>
    </source>
</evidence>
<dbReference type="PANTHER" id="PTHR13403">
    <property type="entry name" value="SNURPORTIN1 RNUT1 PROTEIN RNA, U TRANSPORTER 1"/>
    <property type="match status" value="1"/>
</dbReference>
<dbReference type="CDD" id="cd09232">
    <property type="entry name" value="Snurportin-1_C"/>
    <property type="match status" value="1"/>
</dbReference>
<keyword evidence="6" id="KW-0813">Transport</keyword>
<dbReference type="GO" id="GO:0061015">
    <property type="term" value="P:snRNA import into nucleus"/>
    <property type="evidence" value="ECO:0007669"/>
    <property type="project" value="InterPro"/>
</dbReference>
<dbReference type="STRING" id="667725.A0A0L0G3C4"/>
<feature type="domain" description="Snurportin-1 m3G cap-binding" evidence="12">
    <location>
        <begin position="211"/>
        <end position="394"/>
    </location>
</feature>
<feature type="domain" description="Snurportin-1 N-terminal" evidence="11">
    <location>
        <begin position="35"/>
        <end position="70"/>
    </location>
</feature>
<reference evidence="13 14" key="1">
    <citation type="submission" date="2011-02" db="EMBL/GenBank/DDBJ databases">
        <title>The Genome Sequence of Sphaeroforma arctica JP610.</title>
        <authorList>
            <consortium name="The Broad Institute Genome Sequencing Platform"/>
            <person name="Russ C."/>
            <person name="Cuomo C."/>
            <person name="Young S.K."/>
            <person name="Zeng Q."/>
            <person name="Gargeya S."/>
            <person name="Alvarado L."/>
            <person name="Berlin A."/>
            <person name="Chapman S.B."/>
            <person name="Chen Z."/>
            <person name="Freedman E."/>
            <person name="Gellesch M."/>
            <person name="Goldberg J."/>
            <person name="Griggs A."/>
            <person name="Gujja S."/>
            <person name="Heilman E."/>
            <person name="Heiman D."/>
            <person name="Howarth C."/>
            <person name="Mehta T."/>
            <person name="Neiman D."/>
            <person name="Pearson M."/>
            <person name="Roberts A."/>
            <person name="Saif S."/>
            <person name="Shea T."/>
            <person name="Shenoy N."/>
            <person name="Sisk P."/>
            <person name="Stolte C."/>
            <person name="Sykes S."/>
            <person name="White J."/>
            <person name="Yandava C."/>
            <person name="Burger G."/>
            <person name="Gray M.W."/>
            <person name="Holland P.W.H."/>
            <person name="King N."/>
            <person name="Lang F.B.F."/>
            <person name="Roger A.J."/>
            <person name="Ruiz-Trillo I."/>
            <person name="Haas B."/>
            <person name="Nusbaum C."/>
            <person name="Birren B."/>
        </authorList>
    </citation>
    <scope>NUCLEOTIDE SEQUENCE [LARGE SCALE GENOMIC DNA]</scope>
    <source>
        <strain evidence="13 14">JP610</strain>
    </source>
</reference>
<keyword evidence="14" id="KW-1185">Reference proteome</keyword>
<keyword evidence="8" id="KW-0694">RNA-binding</keyword>
<evidence type="ECO:0000256" key="1">
    <source>
        <dbReference type="ARBA" id="ARBA00003975"/>
    </source>
</evidence>
<feature type="compositionally biased region" description="Basic and acidic residues" evidence="10">
    <location>
        <begin position="129"/>
        <end position="159"/>
    </location>
</feature>
<evidence type="ECO:0000256" key="7">
    <source>
        <dbReference type="ARBA" id="ARBA00022490"/>
    </source>
</evidence>
<feature type="compositionally biased region" description="Basic and acidic residues" evidence="10">
    <location>
        <begin position="85"/>
        <end position="100"/>
    </location>
</feature>
<sequence>MSHDDMNNNIDDLSSDLAASFVIAPEDHFSTDAPHPRYGLVKPRQAVTGQNERRRQFLLRLRERRADFYALAHGIALGDSPHAQGTEDPRESAGDGRPECIIDAPEVNNTADTEGVRDAEAEADGDGDGGVRECKAGGGAEAEKVRDIGGEETEIEHTAPARVARQRGTKRRGDDDESVQPTSKWMCQDEVMAPSKQSQTHGYRERKYKDQLMVSEWMVEKPEDFATEWLMKTCPIGKRCMVVSSQGQTRAFCRNGYCIERFDSALPGGRSIGRGAQEYCILDCILDEQERTFHVLDVMCWKGQPLYDSDTEFRFFWIQIKLQETDGIGQFSRYNPYRFTAIPSAPCDGKAITALVTQVASARGKPKGVDGVLFYDKEVRYCAGRNPAVLWLKPEMLEDILYESATTPEPM</sequence>
<dbReference type="Proteomes" id="UP000054560">
    <property type="component" value="Unassembled WGS sequence"/>
</dbReference>
<evidence type="ECO:0000256" key="6">
    <source>
        <dbReference type="ARBA" id="ARBA00022448"/>
    </source>
</evidence>
<evidence type="ECO:0000313" key="14">
    <source>
        <dbReference type="Proteomes" id="UP000054560"/>
    </source>
</evidence>
<dbReference type="Pfam" id="PF21974">
    <property type="entry name" value="SPN1_m3Gcap_bd"/>
    <property type="match status" value="1"/>
</dbReference>
<evidence type="ECO:0000256" key="2">
    <source>
        <dbReference type="ARBA" id="ARBA00004123"/>
    </source>
</evidence>
<dbReference type="RefSeq" id="XP_014157243.1">
    <property type="nucleotide sequence ID" value="XM_014301768.1"/>
</dbReference>
<dbReference type="GO" id="GO:0005737">
    <property type="term" value="C:cytoplasm"/>
    <property type="evidence" value="ECO:0007669"/>
    <property type="project" value="UniProtKB-SubCell"/>
</dbReference>
<dbReference type="AlphaFoldDB" id="A0A0L0G3C4"/>
<keyword evidence="7" id="KW-0963">Cytoplasm</keyword>
<name>A0A0L0G3C4_9EUKA</name>
<dbReference type="GO" id="GO:0003723">
    <property type="term" value="F:RNA binding"/>
    <property type="evidence" value="ECO:0007669"/>
    <property type="project" value="UniProtKB-KW"/>
</dbReference>
<dbReference type="GeneID" id="25904915"/>
<dbReference type="eggNOG" id="KOG3132">
    <property type="taxonomic scope" value="Eukaryota"/>
</dbReference>